<dbReference type="Proteomes" id="UP000632063">
    <property type="component" value="Unassembled WGS sequence"/>
</dbReference>
<name>A0ABR9CLG3_9HYPH</name>
<proteinExistence type="predicted"/>
<evidence type="ECO:0000313" key="2">
    <source>
        <dbReference type="Proteomes" id="UP000632063"/>
    </source>
</evidence>
<reference evidence="2" key="1">
    <citation type="submission" date="2020-09" db="EMBL/GenBank/DDBJ databases">
        <title>The genome sequence of strain Labrenzia suaedae 4C16A.</title>
        <authorList>
            <person name="Liu Y."/>
        </authorList>
    </citation>
    <scope>NUCLEOTIDE SEQUENCE [LARGE SCALE GENOMIC DNA]</scope>
    <source>
        <strain evidence="2">4C16A</strain>
    </source>
</reference>
<evidence type="ECO:0000313" key="1">
    <source>
        <dbReference type="EMBL" id="MBD8891677.1"/>
    </source>
</evidence>
<sequence length="66" mass="7027">MDISSLATTFAVTQQTRTDLALQSEMMKMAAESQTMVVDLLQQGAQSLEALAPRADGLGQQVNITA</sequence>
<evidence type="ECO:0008006" key="3">
    <source>
        <dbReference type="Google" id="ProtNLM"/>
    </source>
</evidence>
<gene>
    <name evidence="1" type="ORF">IG616_08960</name>
</gene>
<accession>A0ABR9CLG3</accession>
<organism evidence="1 2">
    <name type="scientific">Roseibium litorale</name>
    <dbReference type="NCBI Taxonomy" id="2803841"/>
    <lineage>
        <taxon>Bacteria</taxon>
        <taxon>Pseudomonadati</taxon>
        <taxon>Pseudomonadota</taxon>
        <taxon>Alphaproteobacteria</taxon>
        <taxon>Hyphomicrobiales</taxon>
        <taxon>Stappiaceae</taxon>
        <taxon>Roseibium</taxon>
    </lineage>
</organism>
<protein>
    <recommendedName>
        <fullName evidence="3">Motility protein</fullName>
    </recommendedName>
</protein>
<reference evidence="1 2" key="2">
    <citation type="journal article" date="2021" name="Int. J. Syst. Evol. Microbiol.">
        <title>Roseibium litorale sp. nov., isolated from a tidal flat sediment and proposal for the reclassification of Labrenzia polysiphoniae as Roseibium polysiphoniae comb. nov.</title>
        <authorList>
            <person name="Liu Y."/>
            <person name="Pei T."/>
            <person name="Du J."/>
            <person name="Chao M."/>
            <person name="Deng M.R."/>
            <person name="Zhu H."/>
        </authorList>
    </citation>
    <scope>NUCLEOTIDE SEQUENCE [LARGE SCALE GENOMIC DNA]</scope>
    <source>
        <strain evidence="1 2">4C16A</strain>
    </source>
</reference>
<dbReference type="RefSeq" id="WP_192147804.1">
    <property type="nucleotide sequence ID" value="NZ_JACYXI010000004.1"/>
</dbReference>
<keyword evidence="2" id="KW-1185">Reference proteome</keyword>
<comment type="caution">
    <text evidence="1">The sequence shown here is derived from an EMBL/GenBank/DDBJ whole genome shotgun (WGS) entry which is preliminary data.</text>
</comment>
<dbReference type="EMBL" id="JACYXI010000004">
    <property type="protein sequence ID" value="MBD8891677.1"/>
    <property type="molecule type" value="Genomic_DNA"/>
</dbReference>